<dbReference type="InterPro" id="IPR046529">
    <property type="entry name" value="DUF6594"/>
</dbReference>
<reference evidence="3 4" key="1">
    <citation type="submission" date="2015-01" db="EMBL/GenBank/DDBJ databases">
        <title>The Genome Sequence of Exophiala xenobiotica CBS118157.</title>
        <authorList>
            <consortium name="The Broad Institute Genomics Platform"/>
            <person name="Cuomo C."/>
            <person name="de Hoog S."/>
            <person name="Gorbushina A."/>
            <person name="Stielow B."/>
            <person name="Teixiera M."/>
            <person name="Abouelleil A."/>
            <person name="Chapman S.B."/>
            <person name="Priest M."/>
            <person name="Young S.K."/>
            <person name="Wortman J."/>
            <person name="Nusbaum C."/>
            <person name="Birren B."/>
        </authorList>
    </citation>
    <scope>NUCLEOTIDE SEQUENCE [LARGE SCALE GENOMIC DNA]</scope>
    <source>
        <strain evidence="3 4">CBS 118157</strain>
    </source>
</reference>
<keyword evidence="1" id="KW-0472">Membrane</keyword>
<protein>
    <recommendedName>
        <fullName evidence="2">DUF6594 domain-containing protein</fullName>
    </recommendedName>
</protein>
<dbReference type="RefSeq" id="XP_013316252.1">
    <property type="nucleotide sequence ID" value="XM_013460798.1"/>
</dbReference>
<dbReference type="EMBL" id="KN847319">
    <property type="protein sequence ID" value="KIW55668.1"/>
    <property type="molecule type" value="Genomic_DNA"/>
</dbReference>
<sequence>MSVEIPDVTIDTSLGVGSSLRMASYDRLSHLMAEHNDLLILRTFSSLNIKNLLYYQAELANLECELREVESEDQSCRSSPRQEYGASWKRLSAGPEVHSFASSASPVRNARDALQWQIFCRIRAVLREYNEALIQHIEVRALSKKARPDHLVTLRKWLERPGYGNSFLRGKVESVWDAEKGFEDFASFINQRTTSIGLTSYLAKFLLHVRRAWMGGENSSTHIYDIGEDAQQRIANGIMTVVSSIFPVLPIVILFFIKRLLVRLIFILVFTTVFAATLVFGMRIEADKTLAITTA</sequence>
<evidence type="ECO:0000313" key="4">
    <source>
        <dbReference type="Proteomes" id="UP000054342"/>
    </source>
</evidence>
<name>A0A0D2EJR7_9EURO</name>
<dbReference type="GeneID" id="25326307"/>
<organism evidence="3 4">
    <name type="scientific">Exophiala xenobiotica</name>
    <dbReference type="NCBI Taxonomy" id="348802"/>
    <lineage>
        <taxon>Eukaryota</taxon>
        <taxon>Fungi</taxon>
        <taxon>Dikarya</taxon>
        <taxon>Ascomycota</taxon>
        <taxon>Pezizomycotina</taxon>
        <taxon>Eurotiomycetes</taxon>
        <taxon>Chaetothyriomycetidae</taxon>
        <taxon>Chaetothyriales</taxon>
        <taxon>Herpotrichiellaceae</taxon>
        <taxon>Exophiala</taxon>
    </lineage>
</organism>
<feature type="domain" description="DUF6594" evidence="2">
    <location>
        <begin position="25"/>
        <end position="295"/>
    </location>
</feature>
<dbReference type="PANTHER" id="PTHR34502">
    <property type="entry name" value="DUF6594 DOMAIN-CONTAINING PROTEIN-RELATED"/>
    <property type="match status" value="1"/>
</dbReference>
<dbReference type="STRING" id="348802.A0A0D2EJR7"/>
<feature type="transmembrane region" description="Helical" evidence="1">
    <location>
        <begin position="237"/>
        <end position="257"/>
    </location>
</feature>
<evidence type="ECO:0000256" key="1">
    <source>
        <dbReference type="SAM" id="Phobius"/>
    </source>
</evidence>
<feature type="transmembrane region" description="Helical" evidence="1">
    <location>
        <begin position="264"/>
        <end position="284"/>
    </location>
</feature>
<evidence type="ECO:0000313" key="3">
    <source>
        <dbReference type="EMBL" id="KIW55668.1"/>
    </source>
</evidence>
<dbReference type="AlphaFoldDB" id="A0A0D2EJR7"/>
<proteinExistence type="predicted"/>
<dbReference type="PANTHER" id="PTHR34502:SF5">
    <property type="entry name" value="DUF6594 DOMAIN-CONTAINING PROTEIN"/>
    <property type="match status" value="1"/>
</dbReference>
<dbReference type="OrthoDB" id="3533814at2759"/>
<gene>
    <name evidence="3" type="ORF">PV05_04399</name>
</gene>
<keyword evidence="4" id="KW-1185">Reference proteome</keyword>
<dbReference type="HOGENOM" id="CLU_943446_0_0_1"/>
<evidence type="ECO:0000259" key="2">
    <source>
        <dbReference type="Pfam" id="PF20237"/>
    </source>
</evidence>
<keyword evidence="1" id="KW-0812">Transmembrane</keyword>
<accession>A0A0D2EJR7</accession>
<dbReference type="Pfam" id="PF20237">
    <property type="entry name" value="DUF6594"/>
    <property type="match status" value="1"/>
</dbReference>
<dbReference type="Proteomes" id="UP000054342">
    <property type="component" value="Unassembled WGS sequence"/>
</dbReference>
<keyword evidence="1" id="KW-1133">Transmembrane helix</keyword>